<evidence type="ECO:0000313" key="8">
    <source>
        <dbReference type="Proteomes" id="UP000317617"/>
    </source>
</evidence>
<feature type="region of interest" description="Disordered" evidence="5">
    <location>
        <begin position="278"/>
        <end position="299"/>
    </location>
</feature>
<dbReference type="AlphaFoldDB" id="A0A4Y3TQL3"/>
<comment type="similarity">
    <text evidence="4">Belongs to the cyclic nucleotide phosphodiesterase class-III family.</text>
</comment>
<protein>
    <submittedName>
        <fullName evidence="7">Metallophosphatase</fullName>
    </submittedName>
</protein>
<dbReference type="STRING" id="104099.AD949_04410"/>
<evidence type="ECO:0000256" key="5">
    <source>
        <dbReference type="SAM" id="MobiDB-lite"/>
    </source>
</evidence>
<evidence type="ECO:0000256" key="4">
    <source>
        <dbReference type="ARBA" id="ARBA00025742"/>
    </source>
</evidence>
<dbReference type="Pfam" id="PF00149">
    <property type="entry name" value="Metallophos"/>
    <property type="match status" value="1"/>
</dbReference>
<dbReference type="Proteomes" id="UP000317617">
    <property type="component" value="Unassembled WGS sequence"/>
</dbReference>
<dbReference type="RefSeq" id="WP_244463281.1">
    <property type="nucleotide sequence ID" value="NZ_BJMU01000006.1"/>
</dbReference>
<evidence type="ECO:0000313" key="7">
    <source>
        <dbReference type="EMBL" id="GEB83075.1"/>
    </source>
</evidence>
<keyword evidence="2" id="KW-0378">Hydrolase</keyword>
<keyword evidence="1" id="KW-0479">Metal-binding</keyword>
<proteinExistence type="inferred from homology"/>
<evidence type="ECO:0000256" key="1">
    <source>
        <dbReference type="ARBA" id="ARBA00022723"/>
    </source>
</evidence>
<dbReference type="Gene3D" id="3.60.21.10">
    <property type="match status" value="1"/>
</dbReference>
<evidence type="ECO:0000259" key="6">
    <source>
        <dbReference type="Pfam" id="PF00149"/>
    </source>
</evidence>
<gene>
    <name evidence="7" type="ORF">AOR01nite_15520</name>
</gene>
<dbReference type="InterPro" id="IPR004843">
    <property type="entry name" value="Calcineurin-like_PHP"/>
</dbReference>
<organism evidence="7 8">
    <name type="scientific">Acetobacter orleanensis</name>
    <dbReference type="NCBI Taxonomy" id="104099"/>
    <lineage>
        <taxon>Bacteria</taxon>
        <taxon>Pseudomonadati</taxon>
        <taxon>Pseudomonadota</taxon>
        <taxon>Alphaproteobacteria</taxon>
        <taxon>Acetobacterales</taxon>
        <taxon>Acetobacteraceae</taxon>
        <taxon>Acetobacter</taxon>
    </lineage>
</organism>
<reference evidence="7 8" key="1">
    <citation type="submission" date="2019-06" db="EMBL/GenBank/DDBJ databases">
        <title>Whole genome shotgun sequence of Acetobacter orleanensis NBRC 13752.</title>
        <authorList>
            <person name="Hosoyama A."/>
            <person name="Uohara A."/>
            <person name="Ohji S."/>
            <person name="Ichikawa N."/>
        </authorList>
    </citation>
    <scope>NUCLEOTIDE SEQUENCE [LARGE SCALE GENOMIC DNA]</scope>
    <source>
        <strain evidence="7 8">NBRC 13752</strain>
    </source>
</reference>
<evidence type="ECO:0000256" key="3">
    <source>
        <dbReference type="ARBA" id="ARBA00023004"/>
    </source>
</evidence>
<dbReference type="InterPro" id="IPR050884">
    <property type="entry name" value="CNP_phosphodiesterase-III"/>
</dbReference>
<comment type="caution">
    <text evidence="7">The sequence shown here is derived from an EMBL/GenBank/DDBJ whole genome shotgun (WGS) entry which is preliminary data.</text>
</comment>
<evidence type="ECO:0000256" key="2">
    <source>
        <dbReference type="ARBA" id="ARBA00022801"/>
    </source>
</evidence>
<name>A0A4Y3TQL3_9PROT</name>
<sequence length="299" mass="33382">MPSFQIAHLSDPHLPLAEFPAWDEIRFKRLLSLLSWTLKRRHLHKAAPLARIMEDIRQFHPELMALTGDLTNLGLRSEFRRARDWLEEQALPPTLLVPGNHDALIRQNATGKAALWAEWLKTDAAFPSLLVKNHIALIGVNTAVPTRPFFASGRMGAMQGERLRTLLHKTGQDGLCRVVLLHHPPVAKLVSRRKGMDDLHLFQSILQETGAELVLHGHSHRATLACIPRTDIPVIGTTSASHKAGDADTTAGWNAIAVTPQVEHWDITVLRRELGPDGTMRDGVTRSFTPHRLSPSMRL</sequence>
<dbReference type="PANTHER" id="PTHR42988">
    <property type="entry name" value="PHOSPHOHYDROLASE"/>
    <property type="match status" value="1"/>
</dbReference>
<keyword evidence="8" id="KW-1185">Reference proteome</keyword>
<accession>A0A4Y3TQL3</accession>
<dbReference type="SUPFAM" id="SSF56300">
    <property type="entry name" value="Metallo-dependent phosphatases"/>
    <property type="match status" value="1"/>
</dbReference>
<dbReference type="InterPro" id="IPR029052">
    <property type="entry name" value="Metallo-depent_PP-like"/>
</dbReference>
<feature type="domain" description="Calcineurin-like phosphoesterase" evidence="6">
    <location>
        <begin position="5"/>
        <end position="221"/>
    </location>
</feature>
<dbReference type="GO" id="GO:0016787">
    <property type="term" value="F:hydrolase activity"/>
    <property type="evidence" value="ECO:0007669"/>
    <property type="project" value="UniProtKB-KW"/>
</dbReference>
<dbReference type="EMBL" id="BJMU01000006">
    <property type="protein sequence ID" value="GEB83075.1"/>
    <property type="molecule type" value="Genomic_DNA"/>
</dbReference>
<dbReference type="PANTHER" id="PTHR42988:SF2">
    <property type="entry name" value="CYCLIC NUCLEOTIDE PHOSPHODIESTERASE CBUA0032-RELATED"/>
    <property type="match status" value="1"/>
</dbReference>
<keyword evidence="3" id="KW-0408">Iron</keyword>
<dbReference type="GO" id="GO:0046872">
    <property type="term" value="F:metal ion binding"/>
    <property type="evidence" value="ECO:0007669"/>
    <property type="project" value="UniProtKB-KW"/>
</dbReference>